<proteinExistence type="predicted"/>
<dbReference type="GO" id="GO:0000150">
    <property type="term" value="F:DNA strand exchange activity"/>
    <property type="evidence" value="ECO:0007669"/>
    <property type="project" value="InterPro"/>
</dbReference>
<feature type="active site" description="O-(5'-phospho-DNA)-serine intermediate" evidence="4 5">
    <location>
        <position position="24"/>
    </location>
</feature>
<evidence type="ECO:0000256" key="1">
    <source>
        <dbReference type="ARBA" id="ARBA00022908"/>
    </source>
</evidence>
<dbReference type="GO" id="GO:0015074">
    <property type="term" value="P:DNA integration"/>
    <property type="evidence" value="ECO:0007669"/>
    <property type="project" value="UniProtKB-KW"/>
</dbReference>
<dbReference type="Pfam" id="PF00239">
    <property type="entry name" value="Resolvase"/>
    <property type="match status" value="1"/>
</dbReference>
<dbReference type="CDD" id="cd00338">
    <property type="entry name" value="Ser_Recombinase"/>
    <property type="match status" value="1"/>
</dbReference>
<dbReference type="Gene3D" id="3.40.50.1390">
    <property type="entry name" value="Resolvase, N-terminal catalytic domain"/>
    <property type="match status" value="1"/>
</dbReference>
<protein>
    <submittedName>
        <fullName evidence="7">Recombinase family protein</fullName>
    </submittedName>
</protein>
<evidence type="ECO:0000256" key="2">
    <source>
        <dbReference type="ARBA" id="ARBA00023125"/>
    </source>
</evidence>
<evidence type="ECO:0000256" key="4">
    <source>
        <dbReference type="PIRSR" id="PIRSR606118-50"/>
    </source>
</evidence>
<dbReference type="InterPro" id="IPR006118">
    <property type="entry name" value="Recombinase_CS"/>
</dbReference>
<dbReference type="PROSITE" id="PS51736">
    <property type="entry name" value="RECOMBINASES_3"/>
    <property type="match status" value="1"/>
</dbReference>
<dbReference type="Proteomes" id="UP000298424">
    <property type="component" value="Unassembled WGS sequence"/>
</dbReference>
<keyword evidence="8" id="KW-1185">Reference proteome</keyword>
<evidence type="ECO:0000256" key="5">
    <source>
        <dbReference type="PROSITE-ProRule" id="PRU10137"/>
    </source>
</evidence>
<dbReference type="SMART" id="SM00857">
    <property type="entry name" value="Resolvase"/>
    <property type="match status" value="1"/>
</dbReference>
<dbReference type="InterPro" id="IPR050639">
    <property type="entry name" value="SSR_resolvase"/>
</dbReference>
<evidence type="ECO:0000313" key="7">
    <source>
        <dbReference type="EMBL" id="TFD23543.1"/>
    </source>
</evidence>
<sequence length="232" mass="24632">MPYGWDMPKTPIAQPLALLYVRVSTGRQAKTGHSVDSQPAILRAAAEKAGYAVEVISETGSGRNTARPALAAAMARLKSGAASALYAVDIDRLARSTQHLLEIAAESKKQGWRLVVTSTDADTDTHAGMMFFTMVAAFAQYESGMISQRVKRQHEARRDRGVVWGKDEGRRSALPAATVARILALRVEGLSLQAIANTLTVEGVATVAGGKWHPSTVGQTLNSPANRAPAAA</sequence>
<dbReference type="InterPro" id="IPR006119">
    <property type="entry name" value="Resolv_N"/>
</dbReference>
<evidence type="ECO:0000313" key="8">
    <source>
        <dbReference type="Proteomes" id="UP000298424"/>
    </source>
</evidence>
<dbReference type="PANTHER" id="PTHR30461:SF2">
    <property type="entry name" value="SERINE RECOMBINASE PINE-RELATED"/>
    <property type="match status" value="1"/>
</dbReference>
<evidence type="ECO:0000259" key="6">
    <source>
        <dbReference type="PROSITE" id="PS51736"/>
    </source>
</evidence>
<organism evidence="7 8">
    <name type="scientific">Cryobacterium lyxosi</name>
    <dbReference type="NCBI Taxonomy" id="1259228"/>
    <lineage>
        <taxon>Bacteria</taxon>
        <taxon>Bacillati</taxon>
        <taxon>Actinomycetota</taxon>
        <taxon>Actinomycetes</taxon>
        <taxon>Micrococcales</taxon>
        <taxon>Microbacteriaceae</taxon>
        <taxon>Cryobacterium</taxon>
    </lineage>
</organism>
<accession>A0A4R8ZAB4</accession>
<dbReference type="Pfam" id="PF07508">
    <property type="entry name" value="Recombinase"/>
    <property type="match status" value="1"/>
</dbReference>
<dbReference type="OrthoDB" id="128993at2"/>
<dbReference type="InterPro" id="IPR036162">
    <property type="entry name" value="Resolvase-like_N_sf"/>
</dbReference>
<reference evidence="7 8" key="1">
    <citation type="submission" date="2019-03" db="EMBL/GenBank/DDBJ databases">
        <title>Genomics of glacier-inhabiting Cryobacterium strains.</title>
        <authorList>
            <person name="Liu Q."/>
            <person name="Xin Y.-H."/>
        </authorList>
    </citation>
    <scope>NUCLEOTIDE SEQUENCE [LARGE SCALE GENOMIC DNA]</scope>
    <source>
        <strain evidence="7 8">TMT1-1</strain>
    </source>
</reference>
<dbReference type="PROSITE" id="PS00397">
    <property type="entry name" value="RECOMBINASES_1"/>
    <property type="match status" value="1"/>
</dbReference>
<dbReference type="PANTHER" id="PTHR30461">
    <property type="entry name" value="DNA-INVERTASE FROM LAMBDOID PROPHAGE"/>
    <property type="match status" value="1"/>
</dbReference>
<keyword evidence="2" id="KW-0238">DNA-binding</keyword>
<dbReference type="AlphaFoldDB" id="A0A4R8ZAB4"/>
<gene>
    <name evidence="7" type="ORF">E3T27_15340</name>
</gene>
<comment type="caution">
    <text evidence="7">The sequence shown here is derived from an EMBL/GenBank/DDBJ whole genome shotgun (WGS) entry which is preliminary data.</text>
</comment>
<keyword evidence="1" id="KW-0229">DNA integration</keyword>
<evidence type="ECO:0000256" key="3">
    <source>
        <dbReference type="ARBA" id="ARBA00023172"/>
    </source>
</evidence>
<dbReference type="InterPro" id="IPR011109">
    <property type="entry name" value="DNA_bind_recombinase_dom"/>
</dbReference>
<feature type="domain" description="Resolvase/invertase-type recombinase catalytic" evidence="6">
    <location>
        <begin position="16"/>
        <end position="161"/>
    </location>
</feature>
<dbReference type="SUPFAM" id="SSF53041">
    <property type="entry name" value="Resolvase-like"/>
    <property type="match status" value="1"/>
</dbReference>
<dbReference type="EMBL" id="SOGT01000016">
    <property type="protein sequence ID" value="TFD23543.1"/>
    <property type="molecule type" value="Genomic_DNA"/>
</dbReference>
<dbReference type="GO" id="GO:0003677">
    <property type="term" value="F:DNA binding"/>
    <property type="evidence" value="ECO:0007669"/>
    <property type="project" value="UniProtKB-KW"/>
</dbReference>
<name>A0A4R8ZAB4_9MICO</name>
<keyword evidence="3" id="KW-0233">DNA recombination</keyword>